<dbReference type="AlphaFoldDB" id="A0A4Y2EDL8"/>
<evidence type="ECO:0000256" key="1">
    <source>
        <dbReference type="ARBA" id="ARBA00022679"/>
    </source>
</evidence>
<evidence type="ECO:0000256" key="6">
    <source>
        <dbReference type="ARBA" id="ARBA00022918"/>
    </source>
</evidence>
<protein>
    <recommendedName>
        <fullName evidence="7">Reverse transcriptase RNase H-like domain-containing protein</fullName>
    </recommendedName>
</protein>
<dbReference type="GO" id="GO:0003964">
    <property type="term" value="F:RNA-directed DNA polymerase activity"/>
    <property type="evidence" value="ECO:0007669"/>
    <property type="project" value="UniProtKB-KW"/>
</dbReference>
<keyword evidence="9" id="KW-1185">Reference proteome</keyword>
<name>A0A4Y2EDL8_ARAVE</name>
<gene>
    <name evidence="8" type="ORF">AVEN_251587_1</name>
</gene>
<dbReference type="CDD" id="cd09274">
    <property type="entry name" value="RNase_HI_RT_Ty3"/>
    <property type="match status" value="1"/>
</dbReference>
<dbReference type="GO" id="GO:0016787">
    <property type="term" value="F:hydrolase activity"/>
    <property type="evidence" value="ECO:0007669"/>
    <property type="project" value="UniProtKB-KW"/>
</dbReference>
<dbReference type="PANTHER" id="PTHR34072">
    <property type="entry name" value="ENZYMATIC POLYPROTEIN-RELATED"/>
    <property type="match status" value="1"/>
</dbReference>
<dbReference type="InterPro" id="IPR041373">
    <property type="entry name" value="RT_RNaseH"/>
</dbReference>
<keyword evidence="2" id="KW-0548">Nucleotidyltransferase</keyword>
<dbReference type="InterPro" id="IPR043502">
    <property type="entry name" value="DNA/RNA_pol_sf"/>
</dbReference>
<comment type="caution">
    <text evidence="8">The sequence shown here is derived from an EMBL/GenBank/DDBJ whole genome shotgun (WGS) entry which is preliminary data.</text>
</comment>
<dbReference type="PANTHER" id="PTHR34072:SF52">
    <property type="entry name" value="RIBONUCLEASE H"/>
    <property type="match status" value="1"/>
</dbReference>
<dbReference type="SUPFAM" id="SSF56672">
    <property type="entry name" value="DNA/RNA polymerases"/>
    <property type="match status" value="1"/>
</dbReference>
<evidence type="ECO:0000259" key="7">
    <source>
        <dbReference type="Pfam" id="PF17917"/>
    </source>
</evidence>
<feature type="domain" description="Reverse transcriptase RNase H-like" evidence="7">
    <location>
        <begin position="1"/>
        <end position="90"/>
    </location>
</feature>
<reference evidence="8 9" key="1">
    <citation type="journal article" date="2019" name="Sci. Rep.">
        <title>Orb-weaving spider Araneus ventricosus genome elucidates the spidroin gene catalogue.</title>
        <authorList>
            <person name="Kono N."/>
            <person name="Nakamura H."/>
            <person name="Ohtoshi R."/>
            <person name="Moran D.A.P."/>
            <person name="Shinohara A."/>
            <person name="Yoshida Y."/>
            <person name="Fujiwara M."/>
            <person name="Mori M."/>
            <person name="Tomita M."/>
            <person name="Arakawa K."/>
        </authorList>
    </citation>
    <scope>NUCLEOTIDE SEQUENCE [LARGE SCALE GENOMIC DNA]</scope>
</reference>
<organism evidence="8 9">
    <name type="scientific">Araneus ventricosus</name>
    <name type="common">Orbweaver spider</name>
    <name type="synonym">Epeira ventricosa</name>
    <dbReference type="NCBI Taxonomy" id="182803"/>
    <lineage>
        <taxon>Eukaryota</taxon>
        <taxon>Metazoa</taxon>
        <taxon>Ecdysozoa</taxon>
        <taxon>Arthropoda</taxon>
        <taxon>Chelicerata</taxon>
        <taxon>Arachnida</taxon>
        <taxon>Araneae</taxon>
        <taxon>Araneomorphae</taxon>
        <taxon>Entelegynae</taxon>
        <taxon>Araneoidea</taxon>
        <taxon>Araneidae</taxon>
        <taxon>Araneus</taxon>
    </lineage>
</organism>
<keyword evidence="1" id="KW-0808">Transferase</keyword>
<dbReference type="Pfam" id="PF17917">
    <property type="entry name" value="RT_RNaseH"/>
    <property type="match status" value="1"/>
</dbReference>
<evidence type="ECO:0000256" key="3">
    <source>
        <dbReference type="ARBA" id="ARBA00022722"/>
    </source>
</evidence>
<keyword evidence="3" id="KW-0540">Nuclease</keyword>
<evidence type="ECO:0000256" key="5">
    <source>
        <dbReference type="ARBA" id="ARBA00022801"/>
    </source>
</evidence>
<evidence type="ECO:0000256" key="2">
    <source>
        <dbReference type="ARBA" id="ARBA00022695"/>
    </source>
</evidence>
<keyword evidence="4" id="KW-0255">Endonuclease</keyword>
<evidence type="ECO:0000313" key="9">
    <source>
        <dbReference type="Proteomes" id="UP000499080"/>
    </source>
</evidence>
<dbReference type="Gene3D" id="3.10.20.370">
    <property type="match status" value="1"/>
</dbReference>
<keyword evidence="5" id="KW-0378">Hydrolase</keyword>
<dbReference type="Proteomes" id="UP000499080">
    <property type="component" value="Unassembled WGS sequence"/>
</dbReference>
<dbReference type="GO" id="GO:0004519">
    <property type="term" value="F:endonuclease activity"/>
    <property type="evidence" value="ECO:0007669"/>
    <property type="project" value="UniProtKB-KW"/>
</dbReference>
<evidence type="ECO:0000256" key="4">
    <source>
        <dbReference type="ARBA" id="ARBA00022759"/>
    </source>
</evidence>
<accession>A0A4Y2EDL8</accession>
<sequence>MGVILAQKDDNDKEHPVLYLSKKFSETDKKYSTTERECAVIISAVKKLQSYLDGHTEFLIMTDNNPLVWLKNNAILNPRLMRWALALQPFNYTVVHRSGKNPLNVDALSRTPCPD</sequence>
<proteinExistence type="predicted"/>
<keyword evidence="6" id="KW-0695">RNA-directed DNA polymerase</keyword>
<evidence type="ECO:0000313" key="8">
    <source>
        <dbReference type="EMBL" id="GBM26148.1"/>
    </source>
</evidence>
<dbReference type="EMBL" id="BGPR01092160">
    <property type="protein sequence ID" value="GBM26148.1"/>
    <property type="molecule type" value="Genomic_DNA"/>
</dbReference>
<dbReference type="OrthoDB" id="118243at2759"/>